<name>Q02B98_SOLUE</name>
<evidence type="ECO:0000259" key="8">
    <source>
        <dbReference type="PROSITE" id="PS50850"/>
    </source>
</evidence>
<keyword evidence="4 7" id="KW-0812">Transmembrane</keyword>
<comment type="subcellular location">
    <subcellularLocation>
        <location evidence="1">Cell membrane</location>
        <topology evidence="1">Multi-pass membrane protein</topology>
    </subcellularLocation>
</comment>
<feature type="transmembrane region" description="Helical" evidence="7">
    <location>
        <begin position="310"/>
        <end position="328"/>
    </location>
</feature>
<feature type="transmembrane region" description="Helical" evidence="7">
    <location>
        <begin position="66"/>
        <end position="84"/>
    </location>
</feature>
<keyword evidence="2" id="KW-0813">Transport</keyword>
<dbReference type="STRING" id="234267.Acid_0667"/>
<dbReference type="KEGG" id="sus:Acid_0667"/>
<proteinExistence type="predicted"/>
<dbReference type="eggNOG" id="COG0477">
    <property type="taxonomic scope" value="Bacteria"/>
</dbReference>
<keyword evidence="3" id="KW-1003">Cell membrane</keyword>
<feature type="transmembrane region" description="Helical" evidence="7">
    <location>
        <begin position="96"/>
        <end position="115"/>
    </location>
</feature>
<dbReference type="PROSITE" id="PS50850">
    <property type="entry name" value="MFS"/>
    <property type="match status" value="1"/>
</dbReference>
<evidence type="ECO:0000313" key="9">
    <source>
        <dbReference type="EMBL" id="ABJ81668.1"/>
    </source>
</evidence>
<dbReference type="PANTHER" id="PTHR42718:SF42">
    <property type="entry name" value="EXPORT PROTEIN"/>
    <property type="match status" value="1"/>
</dbReference>
<evidence type="ECO:0000256" key="1">
    <source>
        <dbReference type="ARBA" id="ARBA00004651"/>
    </source>
</evidence>
<feature type="transmembrane region" description="Helical" evidence="7">
    <location>
        <begin position="369"/>
        <end position="392"/>
    </location>
</feature>
<feature type="transmembrane region" description="Helical" evidence="7">
    <location>
        <begin position="182"/>
        <end position="204"/>
    </location>
</feature>
<organism evidence="9">
    <name type="scientific">Solibacter usitatus (strain Ellin6076)</name>
    <dbReference type="NCBI Taxonomy" id="234267"/>
    <lineage>
        <taxon>Bacteria</taxon>
        <taxon>Pseudomonadati</taxon>
        <taxon>Acidobacteriota</taxon>
        <taxon>Terriglobia</taxon>
        <taxon>Bryobacterales</taxon>
        <taxon>Solibacteraceae</taxon>
        <taxon>Candidatus Solibacter</taxon>
    </lineage>
</organism>
<dbReference type="OrthoDB" id="102502at2"/>
<reference evidence="9" key="1">
    <citation type="submission" date="2006-10" db="EMBL/GenBank/DDBJ databases">
        <title>Complete sequence of Solibacter usitatus Ellin6076.</title>
        <authorList>
            <consortium name="US DOE Joint Genome Institute"/>
            <person name="Copeland A."/>
            <person name="Lucas S."/>
            <person name="Lapidus A."/>
            <person name="Barry K."/>
            <person name="Detter J.C."/>
            <person name="Glavina del Rio T."/>
            <person name="Hammon N."/>
            <person name="Israni S."/>
            <person name="Dalin E."/>
            <person name="Tice H."/>
            <person name="Pitluck S."/>
            <person name="Thompson L.S."/>
            <person name="Brettin T."/>
            <person name="Bruce D."/>
            <person name="Han C."/>
            <person name="Tapia R."/>
            <person name="Gilna P."/>
            <person name="Schmutz J."/>
            <person name="Larimer F."/>
            <person name="Land M."/>
            <person name="Hauser L."/>
            <person name="Kyrpides N."/>
            <person name="Mikhailova N."/>
            <person name="Janssen P.H."/>
            <person name="Kuske C.R."/>
            <person name="Richardson P."/>
        </authorList>
    </citation>
    <scope>NUCLEOTIDE SEQUENCE</scope>
    <source>
        <strain evidence="9">Ellin6076</strain>
    </source>
</reference>
<gene>
    <name evidence="9" type="ordered locus">Acid_0667</name>
</gene>
<feature type="transmembrane region" description="Helical" evidence="7">
    <location>
        <begin position="154"/>
        <end position="176"/>
    </location>
</feature>
<dbReference type="Gene3D" id="1.20.1250.20">
    <property type="entry name" value="MFS general substrate transporter like domains"/>
    <property type="match status" value="1"/>
</dbReference>
<dbReference type="InterPro" id="IPR004638">
    <property type="entry name" value="EmrB-like"/>
</dbReference>
<dbReference type="InParanoid" id="Q02B98"/>
<feature type="transmembrane region" description="Helical" evidence="7">
    <location>
        <begin position="340"/>
        <end position="357"/>
    </location>
</feature>
<evidence type="ECO:0000256" key="3">
    <source>
        <dbReference type="ARBA" id="ARBA00022475"/>
    </source>
</evidence>
<feature type="transmembrane region" description="Helical" evidence="7">
    <location>
        <begin position="239"/>
        <end position="256"/>
    </location>
</feature>
<dbReference type="PANTHER" id="PTHR42718">
    <property type="entry name" value="MAJOR FACILITATOR SUPERFAMILY MULTIDRUG TRANSPORTER MFSC"/>
    <property type="match status" value="1"/>
</dbReference>
<feature type="domain" description="Major facilitator superfamily (MFS) profile" evidence="8">
    <location>
        <begin position="30"/>
        <end position="506"/>
    </location>
</feature>
<dbReference type="Pfam" id="PF07690">
    <property type="entry name" value="MFS_1"/>
    <property type="match status" value="1"/>
</dbReference>
<evidence type="ECO:0000256" key="5">
    <source>
        <dbReference type="ARBA" id="ARBA00022989"/>
    </source>
</evidence>
<feature type="transmembrane region" description="Helical" evidence="7">
    <location>
        <begin position="121"/>
        <end position="142"/>
    </location>
</feature>
<evidence type="ECO:0000256" key="2">
    <source>
        <dbReference type="ARBA" id="ARBA00022448"/>
    </source>
</evidence>
<protein>
    <submittedName>
        <fullName evidence="9">Drug resistance transporter, EmrB/QacA subfamily</fullName>
    </submittedName>
</protein>
<dbReference type="InterPro" id="IPR020846">
    <property type="entry name" value="MFS_dom"/>
</dbReference>
<feature type="transmembrane region" description="Helical" evidence="7">
    <location>
        <begin position="277"/>
        <end position="298"/>
    </location>
</feature>
<dbReference type="NCBIfam" id="TIGR00711">
    <property type="entry name" value="efflux_EmrB"/>
    <property type="match status" value="1"/>
</dbReference>
<dbReference type="Gene3D" id="1.20.1720.10">
    <property type="entry name" value="Multidrug resistance protein D"/>
    <property type="match status" value="1"/>
</dbReference>
<dbReference type="InterPro" id="IPR036259">
    <property type="entry name" value="MFS_trans_sf"/>
</dbReference>
<evidence type="ECO:0000256" key="4">
    <source>
        <dbReference type="ARBA" id="ARBA00022692"/>
    </source>
</evidence>
<dbReference type="SUPFAM" id="SSF103473">
    <property type="entry name" value="MFS general substrate transporter"/>
    <property type="match status" value="1"/>
</dbReference>
<dbReference type="CDD" id="cd17321">
    <property type="entry name" value="MFS_MMR_MDR_like"/>
    <property type="match status" value="1"/>
</dbReference>
<dbReference type="InterPro" id="IPR011701">
    <property type="entry name" value="MFS"/>
</dbReference>
<dbReference type="HOGENOM" id="CLU_000960_28_2_0"/>
<evidence type="ECO:0000256" key="7">
    <source>
        <dbReference type="SAM" id="Phobius"/>
    </source>
</evidence>
<dbReference type="EMBL" id="CP000473">
    <property type="protein sequence ID" value="ABJ81668.1"/>
    <property type="molecule type" value="Genomic_DNA"/>
</dbReference>
<accession>Q02B98</accession>
<dbReference type="GO" id="GO:0022857">
    <property type="term" value="F:transmembrane transporter activity"/>
    <property type="evidence" value="ECO:0007669"/>
    <property type="project" value="InterPro"/>
</dbReference>
<feature type="transmembrane region" description="Helical" evidence="7">
    <location>
        <begin position="482"/>
        <end position="502"/>
    </location>
</feature>
<dbReference type="AlphaFoldDB" id="Q02B98"/>
<feature type="transmembrane region" description="Helical" evidence="7">
    <location>
        <begin position="413"/>
        <end position="430"/>
    </location>
</feature>
<keyword evidence="6 7" id="KW-0472">Membrane</keyword>
<dbReference type="GO" id="GO:0005886">
    <property type="term" value="C:plasma membrane"/>
    <property type="evidence" value="ECO:0007669"/>
    <property type="project" value="UniProtKB-SubCell"/>
</dbReference>
<keyword evidence="5 7" id="KW-1133">Transmembrane helix</keyword>
<sequence>MGSIARPPCDEAAIRAGACEPQATVNGSWILAATILGSSMAFIDGTVVNVALPALQSALRATLADVQWVVESYALFLAALLLTGGSLGDRYGRRKIFVIGVVLFSIASAWCGMAPNIRQLVLARAVQGIGGALLVPGSLALISANFYQAERGRAIGTWSGFTSITAAIGPVLGGWLTEHGSWRWVFFINLPLGIAVVALSLTKVPESRSGTESRRFDWQGGLLAALGLGGIVFGLIESAPLACVAGAIALIVLLYWEGRAPSPMIPLRLFGSRDFSGANLLTLFLYAALSGVLFFFPLNLIQVQGYTPTQAGAALLPFILLMFLLSRWSGGLLDRYGAKLPLVVGPIIAATGFALFARPGIGGSYWTTFFPAVLTLGFGMAVSVAPLTTTVMNAVDESYAGAASGINNSVSRVAGLLAVAVFGALLSGVFQNTLERRLDAGTVPPPVRAELEAQRSKLAAAVTADPRGRRAVQEAFVEGYRVVLWVAAGLALASSLSAAVMIKASGSASPRRS</sequence>
<evidence type="ECO:0000256" key="6">
    <source>
        <dbReference type="ARBA" id="ARBA00023136"/>
    </source>
</evidence>